<dbReference type="PANTHER" id="PTHR32093:SF131">
    <property type="entry name" value="LEUCINE-RICH REPEAT-CONTAINING N-TERMINAL PLANT-TYPE DOMAIN-CONTAINING PROTEIN"/>
    <property type="match status" value="1"/>
</dbReference>
<dbReference type="EMBL" id="JADGMS010000009">
    <property type="protein sequence ID" value="KAF9675881.1"/>
    <property type="molecule type" value="Genomic_DNA"/>
</dbReference>
<sequence length="440" mass="48595">MADSDEEADTFQEQLGKELVDSPPVAWVSHDYSSQWIIVDPDEEADMAQKPSVGGTEREALEIIIGGGVGGYSPAPSPERRITGDPMHITKKWKGKDVCHYPGFKCATLPDQKVTALAAADFNGYGFSGKDLQLTDFLDKLFDLCIYHANSNNLTGQVPMDISTSRIRYLFELDISNNKHSGGFPSSVLQATNLTFLDIRYNYFSGPVPAEVFNLDLDVLFLNNNQFSQHLPKNLGSTPALYLTLANNKFSGPIPRSVGNARNLLEVLFLNNELEGCLPYEIGKLKKAVVFDVGGNKLTGPIPHSFACLEKMDRLNLAVNEFYGPVPEMVCDLPRLTNLSLSHNYFTQVGPQCMKLIKKKTLDVRMNCIRGLPGQRSAADCAAFFSKHRTCPNERSLTYIPCRKGGYSSSSMTSDQQSVAPAAAPITYDALKPHKHKLRF</sequence>
<evidence type="ECO:0000256" key="7">
    <source>
        <dbReference type="ARBA" id="ARBA00023136"/>
    </source>
</evidence>
<keyword evidence="8" id="KW-0325">Glycoprotein</keyword>
<dbReference type="FunFam" id="3.80.10.10:FF:000041">
    <property type="entry name" value="LRR receptor-like serine/threonine-protein kinase ERECTA"/>
    <property type="match status" value="1"/>
</dbReference>
<dbReference type="AlphaFoldDB" id="A0A835JUV1"/>
<evidence type="ECO:0000256" key="2">
    <source>
        <dbReference type="ARBA" id="ARBA00004613"/>
    </source>
</evidence>
<dbReference type="Pfam" id="PF00560">
    <property type="entry name" value="LRR_1"/>
    <property type="match status" value="1"/>
</dbReference>
<evidence type="ECO:0000313" key="10">
    <source>
        <dbReference type="Proteomes" id="UP000657918"/>
    </source>
</evidence>
<keyword evidence="4" id="KW-0433">Leucine-rich repeat</keyword>
<dbReference type="InterPro" id="IPR001611">
    <property type="entry name" value="Leu-rich_rpt"/>
</dbReference>
<protein>
    <recommendedName>
        <fullName evidence="11">Leucine-rich repeat family protein</fullName>
    </recommendedName>
</protein>
<dbReference type="InterPro" id="IPR032675">
    <property type="entry name" value="LRR_dom_sf"/>
</dbReference>
<keyword evidence="7" id="KW-0472">Membrane</keyword>
<dbReference type="GO" id="GO:0016020">
    <property type="term" value="C:membrane"/>
    <property type="evidence" value="ECO:0007669"/>
    <property type="project" value="UniProtKB-SubCell"/>
</dbReference>
<dbReference type="InterPro" id="IPR051582">
    <property type="entry name" value="LRR_extensin-like_regulator"/>
</dbReference>
<evidence type="ECO:0000256" key="3">
    <source>
        <dbReference type="ARBA" id="ARBA00022525"/>
    </source>
</evidence>
<dbReference type="Proteomes" id="UP000657918">
    <property type="component" value="Unassembled WGS sequence"/>
</dbReference>
<dbReference type="Gene3D" id="3.80.10.10">
    <property type="entry name" value="Ribonuclease Inhibitor"/>
    <property type="match status" value="2"/>
</dbReference>
<evidence type="ECO:0000256" key="5">
    <source>
        <dbReference type="ARBA" id="ARBA00022729"/>
    </source>
</evidence>
<gene>
    <name evidence="9" type="ORF">SADUNF_Sadunf09G0079500</name>
</gene>
<dbReference type="OrthoDB" id="676979at2759"/>
<comment type="subcellular location">
    <subcellularLocation>
        <location evidence="1">Membrane</location>
    </subcellularLocation>
    <subcellularLocation>
        <location evidence="2">Secreted</location>
    </subcellularLocation>
</comment>
<proteinExistence type="predicted"/>
<organism evidence="9 10">
    <name type="scientific">Salix dunnii</name>
    <dbReference type="NCBI Taxonomy" id="1413687"/>
    <lineage>
        <taxon>Eukaryota</taxon>
        <taxon>Viridiplantae</taxon>
        <taxon>Streptophyta</taxon>
        <taxon>Embryophyta</taxon>
        <taxon>Tracheophyta</taxon>
        <taxon>Spermatophyta</taxon>
        <taxon>Magnoliopsida</taxon>
        <taxon>eudicotyledons</taxon>
        <taxon>Gunneridae</taxon>
        <taxon>Pentapetalae</taxon>
        <taxon>rosids</taxon>
        <taxon>fabids</taxon>
        <taxon>Malpighiales</taxon>
        <taxon>Salicaceae</taxon>
        <taxon>Saliceae</taxon>
        <taxon>Salix</taxon>
    </lineage>
</organism>
<keyword evidence="6" id="KW-0677">Repeat</keyword>
<evidence type="ECO:0000256" key="4">
    <source>
        <dbReference type="ARBA" id="ARBA00022614"/>
    </source>
</evidence>
<reference evidence="9 10" key="1">
    <citation type="submission" date="2020-10" db="EMBL/GenBank/DDBJ databases">
        <title>Plant Genome Project.</title>
        <authorList>
            <person name="Zhang R.-G."/>
        </authorList>
    </citation>
    <scope>NUCLEOTIDE SEQUENCE [LARGE SCALE GENOMIC DNA]</scope>
    <source>
        <strain evidence="9">FAFU-HL-1</strain>
        <tissue evidence="9">Leaf</tissue>
    </source>
</reference>
<evidence type="ECO:0000256" key="1">
    <source>
        <dbReference type="ARBA" id="ARBA00004370"/>
    </source>
</evidence>
<evidence type="ECO:0000256" key="8">
    <source>
        <dbReference type="ARBA" id="ARBA00023180"/>
    </source>
</evidence>
<accession>A0A835JUV1</accession>
<dbReference type="SUPFAM" id="SSF52058">
    <property type="entry name" value="L domain-like"/>
    <property type="match status" value="1"/>
</dbReference>
<dbReference type="GO" id="GO:0005576">
    <property type="term" value="C:extracellular region"/>
    <property type="evidence" value="ECO:0007669"/>
    <property type="project" value="UniProtKB-SubCell"/>
</dbReference>
<keyword evidence="10" id="KW-1185">Reference proteome</keyword>
<keyword evidence="5" id="KW-0732">Signal</keyword>
<comment type="caution">
    <text evidence="9">The sequence shown here is derived from an EMBL/GenBank/DDBJ whole genome shotgun (WGS) entry which is preliminary data.</text>
</comment>
<dbReference type="PANTHER" id="PTHR32093">
    <property type="entry name" value="LEUCINE-RICH REPEAT EXTENSIN-LIKE PROTEIN 3-RELATED"/>
    <property type="match status" value="1"/>
</dbReference>
<keyword evidence="3" id="KW-0964">Secreted</keyword>
<evidence type="ECO:0000256" key="6">
    <source>
        <dbReference type="ARBA" id="ARBA00022737"/>
    </source>
</evidence>
<name>A0A835JUV1_9ROSI</name>
<evidence type="ECO:0000313" key="9">
    <source>
        <dbReference type="EMBL" id="KAF9675881.1"/>
    </source>
</evidence>
<evidence type="ECO:0008006" key="11">
    <source>
        <dbReference type="Google" id="ProtNLM"/>
    </source>
</evidence>